<comment type="caution">
    <text evidence="3">The sequence shown here is derived from an EMBL/GenBank/DDBJ whole genome shotgun (WGS) entry which is preliminary data.</text>
</comment>
<feature type="transmembrane region" description="Helical" evidence="1">
    <location>
        <begin position="37"/>
        <end position="55"/>
    </location>
</feature>
<name>A0A2S9YH59_9BACT</name>
<gene>
    <name evidence="3" type="ORF">ENSA7_51010</name>
</gene>
<sequence length="77" mass="8313">MDADSHSRSLAKALSWRVFALAITTGVSYMLSESVAVAVSIGVVDSAIKIGAYYMHERAWLGIRFGRKQADPTPRGA</sequence>
<dbReference type="EMBL" id="PVNL01000103">
    <property type="protein sequence ID" value="PRQ04440.1"/>
    <property type="molecule type" value="Genomic_DNA"/>
</dbReference>
<dbReference type="AlphaFoldDB" id="A0A2S9YH59"/>
<evidence type="ECO:0000313" key="4">
    <source>
        <dbReference type="Proteomes" id="UP000238823"/>
    </source>
</evidence>
<dbReference type="InterPro" id="IPR018638">
    <property type="entry name" value="DUF2061_membrane"/>
</dbReference>
<keyword evidence="1" id="KW-0812">Transmembrane</keyword>
<evidence type="ECO:0000313" key="3">
    <source>
        <dbReference type="EMBL" id="PRQ04440.1"/>
    </source>
</evidence>
<feature type="domain" description="DUF2061" evidence="2">
    <location>
        <begin position="10"/>
        <end position="60"/>
    </location>
</feature>
<proteinExistence type="predicted"/>
<dbReference type="Proteomes" id="UP000238823">
    <property type="component" value="Unassembled WGS sequence"/>
</dbReference>
<organism evidence="3 4">
    <name type="scientific">Enhygromyxa salina</name>
    <dbReference type="NCBI Taxonomy" id="215803"/>
    <lineage>
        <taxon>Bacteria</taxon>
        <taxon>Pseudomonadati</taxon>
        <taxon>Myxococcota</taxon>
        <taxon>Polyangia</taxon>
        <taxon>Nannocystales</taxon>
        <taxon>Nannocystaceae</taxon>
        <taxon>Enhygromyxa</taxon>
    </lineage>
</organism>
<accession>A0A2S9YH59</accession>
<reference evidence="3 4" key="1">
    <citation type="submission" date="2018-03" db="EMBL/GenBank/DDBJ databases">
        <title>Draft Genome Sequences of the Obligatory Marine Myxobacteria Enhygromyxa salina SWB007.</title>
        <authorList>
            <person name="Poehlein A."/>
            <person name="Moghaddam J.A."/>
            <person name="Harms H."/>
            <person name="Alanjari M."/>
            <person name="Koenig G.M."/>
            <person name="Daniel R."/>
            <person name="Schaeberle T.F."/>
        </authorList>
    </citation>
    <scope>NUCLEOTIDE SEQUENCE [LARGE SCALE GENOMIC DNA]</scope>
    <source>
        <strain evidence="3 4">SWB007</strain>
    </source>
</reference>
<dbReference type="Pfam" id="PF09834">
    <property type="entry name" value="DUF2061"/>
    <property type="match status" value="1"/>
</dbReference>
<feature type="transmembrane region" description="Helical" evidence="1">
    <location>
        <begin position="14"/>
        <end position="31"/>
    </location>
</feature>
<keyword evidence="1" id="KW-0472">Membrane</keyword>
<dbReference type="OrthoDB" id="197461at2"/>
<protein>
    <recommendedName>
        <fullName evidence="2">DUF2061 domain-containing protein</fullName>
    </recommendedName>
</protein>
<evidence type="ECO:0000259" key="2">
    <source>
        <dbReference type="Pfam" id="PF09834"/>
    </source>
</evidence>
<keyword evidence="1" id="KW-1133">Transmembrane helix</keyword>
<evidence type="ECO:0000256" key="1">
    <source>
        <dbReference type="SAM" id="Phobius"/>
    </source>
</evidence>